<feature type="non-terminal residue" evidence="1">
    <location>
        <position position="1"/>
    </location>
</feature>
<accession>U4U2C2</accession>
<organism evidence="1 2">
    <name type="scientific">Dendroctonus ponderosae</name>
    <name type="common">Mountain pine beetle</name>
    <dbReference type="NCBI Taxonomy" id="77166"/>
    <lineage>
        <taxon>Eukaryota</taxon>
        <taxon>Metazoa</taxon>
        <taxon>Ecdysozoa</taxon>
        <taxon>Arthropoda</taxon>
        <taxon>Hexapoda</taxon>
        <taxon>Insecta</taxon>
        <taxon>Pterygota</taxon>
        <taxon>Neoptera</taxon>
        <taxon>Endopterygota</taxon>
        <taxon>Coleoptera</taxon>
        <taxon>Polyphaga</taxon>
        <taxon>Cucujiformia</taxon>
        <taxon>Curculionidae</taxon>
        <taxon>Scolytinae</taxon>
        <taxon>Dendroctonus</taxon>
    </lineage>
</organism>
<evidence type="ECO:0000313" key="1">
    <source>
        <dbReference type="EMBL" id="ERL88019.1"/>
    </source>
</evidence>
<protein>
    <submittedName>
        <fullName evidence="1">Uncharacterized protein</fullName>
    </submittedName>
</protein>
<dbReference type="AlphaFoldDB" id="U4U2C2"/>
<gene>
    <name evidence="1" type="ORF">D910_05408</name>
</gene>
<proteinExistence type="predicted"/>
<reference evidence="1 2" key="1">
    <citation type="journal article" date="2013" name="Genome Biol.">
        <title>Draft genome of the mountain pine beetle, Dendroctonus ponderosae Hopkins, a major forest pest.</title>
        <authorList>
            <person name="Keeling C.I."/>
            <person name="Yuen M.M."/>
            <person name="Liao N.Y."/>
            <person name="Docking T.R."/>
            <person name="Chan S.K."/>
            <person name="Taylor G.A."/>
            <person name="Palmquist D.L."/>
            <person name="Jackman S.D."/>
            <person name="Nguyen A."/>
            <person name="Li M."/>
            <person name="Henderson H."/>
            <person name="Janes J.K."/>
            <person name="Zhao Y."/>
            <person name="Pandoh P."/>
            <person name="Moore R."/>
            <person name="Sperling F.A."/>
            <person name="Huber D.P."/>
            <person name="Birol I."/>
            <person name="Jones S.J."/>
            <person name="Bohlmann J."/>
        </authorList>
    </citation>
    <scope>NUCLEOTIDE SEQUENCE</scope>
</reference>
<dbReference type="EMBL" id="KB632013">
    <property type="protein sequence ID" value="ERL88019.1"/>
    <property type="molecule type" value="Genomic_DNA"/>
</dbReference>
<name>U4U2C2_DENPD</name>
<dbReference type="Proteomes" id="UP000030742">
    <property type="component" value="Unassembled WGS sequence"/>
</dbReference>
<evidence type="ECO:0000313" key="2">
    <source>
        <dbReference type="Proteomes" id="UP000030742"/>
    </source>
</evidence>
<sequence>ESLPKPNNCGNQVNPNAVAEENILNAVEADPSISVRKLSARFHCPRKVRSSRNRNCILFTYKRFMHFFMQIFHVGWNFQTGFDVCTEIMQTLSVQSCLPTKLDFLSMDVTHHQHQFQPIINVWAGIIGQHLIGPYKGGSRGGHGEDLPFAKRQAMWFMHDEAPPHFSQAVRKHLYVNQKTLYRRGGPVA</sequence>